<feature type="domain" description="ELM2" evidence="2">
    <location>
        <begin position="13"/>
        <end position="100"/>
    </location>
</feature>
<protein>
    <recommendedName>
        <fullName evidence="2">ELM2 domain-containing protein</fullName>
    </recommendedName>
</protein>
<dbReference type="InterPro" id="IPR000949">
    <property type="entry name" value="ELM2_dom"/>
</dbReference>
<gene>
    <name evidence="3" type="primary">Necator_chrX.g25951</name>
    <name evidence="3" type="ORF">RB195_025785</name>
</gene>
<accession>A0ABR1ETV3</accession>
<dbReference type="EMBL" id="JAVFWL010000006">
    <property type="protein sequence ID" value="KAK6766082.1"/>
    <property type="molecule type" value="Genomic_DNA"/>
</dbReference>
<dbReference type="PROSITE" id="PS51156">
    <property type="entry name" value="ELM2"/>
    <property type="match status" value="1"/>
</dbReference>
<evidence type="ECO:0000256" key="1">
    <source>
        <dbReference type="ARBA" id="ARBA00023242"/>
    </source>
</evidence>
<comment type="caution">
    <text evidence="3">The sequence shown here is derived from an EMBL/GenBank/DDBJ whole genome shotgun (WGS) entry which is preliminary data.</text>
</comment>
<sequence>MTVDFTETRRMRRRRRRLSNACKDIPDYVTAVDDSSQYADVKETERELQIWSLDCPLSEEEIREYLDEAEKNMSSEKAHEILAYCKFDIREALTICKNFVEPDLLLDSEKQVVRCMMRAEKFRLLCLPRAHQRCRPLKEMLPQQSTSSIMNYYYRNKFKDFVFVPRYRDSRNSRRQTVMKSEDIRSTVSLAAEMAVKVKVVHPMTDLPPVVHC</sequence>
<reference evidence="3 4" key="1">
    <citation type="submission" date="2023-08" db="EMBL/GenBank/DDBJ databases">
        <title>A Necator americanus chromosomal reference genome.</title>
        <authorList>
            <person name="Ilik V."/>
            <person name="Petrzelkova K.J."/>
            <person name="Pardy F."/>
            <person name="Fuh T."/>
            <person name="Niatou-Singa F.S."/>
            <person name="Gouil Q."/>
            <person name="Baker L."/>
            <person name="Ritchie M.E."/>
            <person name="Jex A.R."/>
            <person name="Gazzola D."/>
            <person name="Li H."/>
            <person name="Toshio Fujiwara R."/>
            <person name="Zhan B."/>
            <person name="Aroian R.V."/>
            <person name="Pafco B."/>
            <person name="Schwarz E.M."/>
        </authorList>
    </citation>
    <scope>NUCLEOTIDE SEQUENCE [LARGE SCALE GENOMIC DNA]</scope>
    <source>
        <strain evidence="3 4">Aroian</strain>
        <tissue evidence="3">Whole animal</tissue>
    </source>
</reference>
<evidence type="ECO:0000259" key="2">
    <source>
        <dbReference type="PROSITE" id="PS51156"/>
    </source>
</evidence>
<keyword evidence="1" id="KW-0539">Nucleus</keyword>
<dbReference type="Proteomes" id="UP001303046">
    <property type="component" value="Unassembled WGS sequence"/>
</dbReference>
<name>A0ABR1ETV3_NECAM</name>
<organism evidence="3 4">
    <name type="scientific">Necator americanus</name>
    <name type="common">Human hookworm</name>
    <dbReference type="NCBI Taxonomy" id="51031"/>
    <lineage>
        <taxon>Eukaryota</taxon>
        <taxon>Metazoa</taxon>
        <taxon>Ecdysozoa</taxon>
        <taxon>Nematoda</taxon>
        <taxon>Chromadorea</taxon>
        <taxon>Rhabditida</taxon>
        <taxon>Rhabditina</taxon>
        <taxon>Rhabditomorpha</taxon>
        <taxon>Strongyloidea</taxon>
        <taxon>Ancylostomatidae</taxon>
        <taxon>Bunostominae</taxon>
        <taxon>Necator</taxon>
    </lineage>
</organism>
<proteinExistence type="predicted"/>
<evidence type="ECO:0000313" key="4">
    <source>
        <dbReference type="Proteomes" id="UP001303046"/>
    </source>
</evidence>
<evidence type="ECO:0000313" key="3">
    <source>
        <dbReference type="EMBL" id="KAK6766082.1"/>
    </source>
</evidence>
<keyword evidence="4" id="KW-1185">Reference proteome</keyword>